<gene>
    <name evidence="1" type="ORF">QFC24_004955</name>
</gene>
<evidence type="ECO:0000313" key="2">
    <source>
        <dbReference type="Proteomes" id="UP001234202"/>
    </source>
</evidence>
<accession>A0ACC2XC87</accession>
<reference evidence="1" key="1">
    <citation type="submission" date="2023-04" db="EMBL/GenBank/DDBJ databases">
        <title>Draft Genome sequencing of Naganishia species isolated from polar environments using Oxford Nanopore Technology.</title>
        <authorList>
            <person name="Leo P."/>
            <person name="Venkateswaran K."/>
        </authorList>
    </citation>
    <scope>NUCLEOTIDE SEQUENCE</scope>
    <source>
        <strain evidence="1">DBVPG 5303</strain>
    </source>
</reference>
<organism evidence="1 2">
    <name type="scientific">Naganishia onofrii</name>
    <dbReference type="NCBI Taxonomy" id="1851511"/>
    <lineage>
        <taxon>Eukaryota</taxon>
        <taxon>Fungi</taxon>
        <taxon>Dikarya</taxon>
        <taxon>Basidiomycota</taxon>
        <taxon>Agaricomycotina</taxon>
        <taxon>Tremellomycetes</taxon>
        <taxon>Filobasidiales</taxon>
        <taxon>Filobasidiaceae</taxon>
        <taxon>Naganishia</taxon>
    </lineage>
</organism>
<sequence length="270" mass="30123">MGKRTWSSPYSEKTEKIEIEVDDGEADASVEGQTLLGRQTVLAPTTQHARNQHPTGTALPLTIPTLPPPLQYRTPLDHPKIVVIGDRLSTDVLLARRLAMHLRPSSLPVSQDTRPTPTTPPVLSIVTTTLFKKSDVRILRWMEESWLRFGFAMSRRVQDSEADTIQVLSRNWVLSRSLDAPPLPTLPAQKGFLGTTKSTTAVPLAPKLSIRTRISNVRGTIKSWVSLDAWKLWFLALIPSRSRVWSVCKTLAWRAGRGMVNGGKRLLPTR</sequence>
<dbReference type="EMBL" id="JASBWV010000019">
    <property type="protein sequence ID" value="KAJ9120975.1"/>
    <property type="molecule type" value="Genomic_DNA"/>
</dbReference>
<proteinExistence type="predicted"/>
<protein>
    <submittedName>
        <fullName evidence="1">Uncharacterized protein</fullName>
    </submittedName>
</protein>
<name>A0ACC2XC87_9TREE</name>
<evidence type="ECO:0000313" key="1">
    <source>
        <dbReference type="EMBL" id="KAJ9120975.1"/>
    </source>
</evidence>
<keyword evidence="2" id="KW-1185">Reference proteome</keyword>
<dbReference type="Proteomes" id="UP001234202">
    <property type="component" value="Unassembled WGS sequence"/>
</dbReference>
<comment type="caution">
    <text evidence="1">The sequence shown here is derived from an EMBL/GenBank/DDBJ whole genome shotgun (WGS) entry which is preliminary data.</text>
</comment>